<dbReference type="InterPro" id="IPR041286">
    <property type="entry name" value="MBG_2"/>
</dbReference>
<gene>
    <name evidence="5" type="ORF">JJQ60_19330</name>
</gene>
<dbReference type="RefSeq" id="WP_201924032.1">
    <property type="nucleotide sequence ID" value="NZ_BAABAX010000026.1"/>
</dbReference>
<dbReference type="Pfam" id="PF18962">
    <property type="entry name" value="Por_Secre_tail"/>
    <property type="match status" value="1"/>
</dbReference>
<name>A0A937DCJ4_9FLAO</name>
<evidence type="ECO:0000259" key="2">
    <source>
        <dbReference type="Pfam" id="PF18676"/>
    </source>
</evidence>
<feature type="domain" description="Secretion system C-terminal sorting" evidence="4">
    <location>
        <begin position="2416"/>
        <end position="2485"/>
    </location>
</feature>
<feature type="domain" description="MBG" evidence="2">
    <location>
        <begin position="1762"/>
        <end position="1832"/>
    </location>
</feature>
<proteinExistence type="predicted"/>
<evidence type="ECO:0000259" key="4">
    <source>
        <dbReference type="Pfam" id="PF18962"/>
    </source>
</evidence>
<dbReference type="Pfam" id="PF18887">
    <property type="entry name" value="MBG_3"/>
    <property type="match status" value="2"/>
</dbReference>
<keyword evidence="1" id="KW-0732">Signal</keyword>
<evidence type="ECO:0000313" key="5">
    <source>
        <dbReference type="EMBL" id="MBL0685693.1"/>
    </source>
</evidence>
<feature type="domain" description="MBG" evidence="2">
    <location>
        <begin position="2006"/>
        <end position="2077"/>
    </location>
</feature>
<evidence type="ECO:0000259" key="3">
    <source>
        <dbReference type="Pfam" id="PF18887"/>
    </source>
</evidence>
<dbReference type="InterPro" id="IPR026444">
    <property type="entry name" value="Secre_tail"/>
</dbReference>
<dbReference type="InterPro" id="IPR043772">
    <property type="entry name" value="MBG_3"/>
</dbReference>
<feature type="domain" description="MBG" evidence="2">
    <location>
        <begin position="1929"/>
        <end position="2000"/>
    </location>
</feature>
<keyword evidence="6" id="KW-1185">Reference proteome</keyword>
<feature type="domain" description="MBG" evidence="2">
    <location>
        <begin position="1844"/>
        <end position="1917"/>
    </location>
</feature>
<feature type="domain" description="MBG" evidence="3">
    <location>
        <begin position="1122"/>
        <end position="1203"/>
    </location>
</feature>
<dbReference type="NCBIfam" id="TIGR04183">
    <property type="entry name" value="Por_Secre_tail"/>
    <property type="match status" value="1"/>
</dbReference>
<feature type="domain" description="MBG" evidence="2">
    <location>
        <begin position="1300"/>
        <end position="1371"/>
    </location>
</feature>
<comment type="caution">
    <text evidence="5">The sequence shown here is derived from an EMBL/GenBank/DDBJ whole genome shotgun (WGS) entry which is preliminary data.</text>
</comment>
<dbReference type="InterPro" id="IPR008964">
    <property type="entry name" value="Invasin/intimin_cell_adhesion"/>
</dbReference>
<accession>A0A937DCJ4</accession>
<feature type="domain" description="MBG" evidence="2">
    <location>
        <begin position="1377"/>
        <end position="1448"/>
    </location>
</feature>
<sequence>MKLLLPDIHPEFTRRLQTFLFTVLCSLVTTFSYAQFDFATETEPNNLTNDSGVQTLTVATTNTTTIFSGGTVVGSDEDYWKIGRSPFVLGSVGMGMQSNSGSMQPEVWLETRTGSYDGPLVSNTLIHPGTDQSNRAMTLTYTAANEYYLVRVGGGRSGGYSYRANFPRCNIPGLTTVLSTDRNENDFTINSVAGSTNISLIKVNTVNSFTDPSAGYTYPTATSATNVAYPGSGEQTVYTGNSTTPNVTISGLTANTTYYVKVFNYSDCGGNLKLNAGNVFTVTTCGAAPATATALNLAANNESSSYVSSFTGTTGASIRYVVKANTINTFTAPTNGTTLPTANAVYGGGEQVVYAGDSATPNELITGLTTGTEYFFKVYKAELCGGNYYFESTGVSSSITPVCSPPNSNAGIYLYAEPTNTHNTIRVVNFTGGNNADGKIIYMSDENNFTLPTTLTAASLPTASPDYTGKTGQVAAYIGAANGFGLMTTGLSPNTTYYYAAVNYKICNGVYYFYPTGIYSQQTTCGVTSTLASGAVINNVETTSLDLNSFTAPTATVNAPDGYVIKMNTVNSFSPLAIGATIPTGSTAYAGGEQVIYSGTSVTPLLNITGLSEGAQYFFTIYGYKDCNGTTIYQQTGYAFSQFALGLNFAPPVIRYNDPATTLSATTTSTGAIAYSLIGDTTGATLVGSDFTPGAVGSTTLRVTVPANGIYQTISKDYNLTISKANPVITWNAPASIVAGVPLDASYLNASANVAGSFEYYTFYSSFTNTFSGRITEGVTSLPYNSGFPTTIYTRFIPNDTNYNVAVGSTPITVTNSNTGIIEITAVDAIKALGSPDPALTSALTSGQLNQSEIIWVPLKREPGETEGTYVISIDETAQAPASFDPFGLCPTGVCIGTDPLGYGYIDIEDSFGRVTNGDYTIQLQTGTFTITTKEQVTITLDRFDLYNTFYNATPRRAVDISSIVLTSDGSPVSPTVNLSYSGTDVFGNSYGPSATPPTNAGNYMVRASVDAVDPNYFGSVTGNFSISQYQIAITPDSPQTKVYDGSPKTFEATATGLSGENIPLRISYQIGPYYSEAAPIEIGSYPVSVFSTGTGNHTVSYSGGNLVITDKTEVAITLNPTDLTQQYDGTQKPVTVSSIETSPGVAATPTPTVNITYEGINGTFYNKTTTAPTATGEYKVFAYVDTADANFFGSTSATLTIFEKEYVTFNFDSASLTYNATSQGVNITSITDSNDVVITPAPAYTISYSGTDNADVDYGPSTTPPTNAGDYTITVAIDAANPTYQGTDTYNFTINRRAIEVTADAKSKVYGDADPVFTYQITNGSLVGGDTFTGSLGRINGESVGTYTMNQGTLASGENYAITVVSNDLTITPRAIEVTADAKSKIYGVLDPLLTYQLTAGTLQFSDVLSGSLSRIAGENTGSYPIRQGTVSAGSNYDITFVSNDLTITPRAIEITADAKSKTYGDADPALTYQITSGTLAGSDVFTGNLSRVAGENVGSYAIEQGTLTAGSNYTTTFISDDLTIGQRAIEIAADALNKQYGDADPALTYQITSGSLAGSDAFTGSLNRAAGEAVGPYAIGQGTIALNGNYALSFVPNTLTIGQRTIEITADAKSKVYGDTDPVLTYQITSGSLAGSDAFTGSLSRVAGEAVGPYVIDQGTVALNANYALSFVPNTLTIAQRAIEITADAQSKTYGDADPAFTYQITSGTLAGSDTIIGILERTAGENVGTYAIDQGTLGINPNYAISFVSNDLEITTRAIEVTAEAKTKIYGDADPALTYQITAGALQFSDAFTGALYRVAGQARGNYAINQGTLSLGANYNLTFVPGNLYIDYRFIRVIPAAPISKTYGDTDPALTWPYIITQGSLAYDDTLETYGTFRASGENIGRYQIRGLSARFTSTNGGESSYSITYTNAGSVSLDITARAIEVTADVQAKTYGDTDPTLSYQITNGALQFSDTFTGALSRATGENVGTYAINQGTLSAGRNYVVTYVSNDLTISQRPIEITADDLVKVIGSADPALTYQITSGGLQFSDVVTGSLSRVAGEALGNYAINQGTVSLNGNYNLTFVPGNLTITNLIPQVITFGSLADRTFGDTDFMLTATGGASGNPVTFVSSNTAVATISGNTVTIVGAGSTTITASQAGNATYAAATDVMQTLVVNKADQTITFTPLATVTEDDADFNLNATASSGLVVTYISSDPSVATVSGNTVSIIGLGTTTITASQAGDTNWNAATDVMQTLTVVEACPLVNLPANNFQIQTSSETCDGKNNGIITINTVETLNYTATINNQAYAFSSTLVVPDLSPGDYNVCITVDGFSSCEQCFELAIDQAPVLSGKTTIHDTSINTQVLVEIESGTAPYTVTINNEVVGEYTTNSFLVDVNNGDILDVHSSVTCQGKLSTTIGTLGTISAYPNPTRGNVTLLLPGTTENAIAIDIYNAIGMKVSSGIYSVVGNKVTLPMENVTAGVYFASIKASTSKIIKIIKE</sequence>
<reference evidence="5" key="1">
    <citation type="submission" date="2021-01" db="EMBL/GenBank/DDBJ databases">
        <authorList>
            <person name="Zhong Y.L."/>
        </authorList>
    </citation>
    <scope>NUCLEOTIDE SEQUENCE</scope>
    <source>
        <strain evidence="5">KCTC 23302</strain>
    </source>
</reference>
<feature type="domain" description="MBG" evidence="2">
    <location>
        <begin position="1685"/>
        <end position="1755"/>
    </location>
</feature>
<dbReference type="Proteomes" id="UP000651057">
    <property type="component" value="Unassembled WGS sequence"/>
</dbReference>
<feature type="domain" description="MBG" evidence="2">
    <location>
        <begin position="1454"/>
        <end position="1525"/>
    </location>
</feature>
<dbReference type="SUPFAM" id="SSF49373">
    <property type="entry name" value="Invasin/intimin cell-adhesion fragments"/>
    <property type="match status" value="2"/>
</dbReference>
<feature type="domain" description="MBG" evidence="3">
    <location>
        <begin position="959"/>
        <end position="1029"/>
    </location>
</feature>
<feature type="domain" description="MBG" evidence="2">
    <location>
        <begin position="1532"/>
        <end position="1602"/>
    </location>
</feature>
<feature type="domain" description="MBG" evidence="2">
    <location>
        <begin position="1608"/>
        <end position="1679"/>
    </location>
</feature>
<dbReference type="Gene3D" id="2.60.40.1080">
    <property type="match status" value="2"/>
</dbReference>
<dbReference type="EMBL" id="JAERQJ010000011">
    <property type="protein sequence ID" value="MBL0685693.1"/>
    <property type="molecule type" value="Genomic_DNA"/>
</dbReference>
<evidence type="ECO:0000313" key="6">
    <source>
        <dbReference type="Proteomes" id="UP000651057"/>
    </source>
</evidence>
<protein>
    <submittedName>
        <fullName evidence="5">T9SS type A sorting domain-containing protein</fullName>
    </submittedName>
</protein>
<evidence type="ECO:0000256" key="1">
    <source>
        <dbReference type="ARBA" id="ARBA00022729"/>
    </source>
</evidence>
<organism evidence="5 6">
    <name type="scientific">Aquimarina mytili</name>
    <dbReference type="NCBI Taxonomy" id="874423"/>
    <lineage>
        <taxon>Bacteria</taxon>
        <taxon>Pseudomonadati</taxon>
        <taxon>Bacteroidota</taxon>
        <taxon>Flavobacteriia</taxon>
        <taxon>Flavobacteriales</taxon>
        <taxon>Flavobacteriaceae</taxon>
        <taxon>Aquimarina</taxon>
    </lineage>
</organism>
<dbReference type="Pfam" id="PF18676">
    <property type="entry name" value="MBG_2"/>
    <property type="match status" value="10"/>
</dbReference>